<dbReference type="Proteomes" id="UP001148614">
    <property type="component" value="Unassembled WGS sequence"/>
</dbReference>
<reference evidence="1" key="1">
    <citation type="submission" date="2022-07" db="EMBL/GenBank/DDBJ databases">
        <title>Genome Sequence of Xylaria arbuscula.</title>
        <authorList>
            <person name="Buettner E."/>
        </authorList>
    </citation>
    <scope>NUCLEOTIDE SEQUENCE</scope>
    <source>
        <strain evidence="1">VT107</strain>
    </source>
</reference>
<evidence type="ECO:0000313" key="2">
    <source>
        <dbReference type="Proteomes" id="UP001148614"/>
    </source>
</evidence>
<accession>A0A9W8TP16</accession>
<comment type="caution">
    <text evidence="1">The sequence shown here is derived from an EMBL/GenBank/DDBJ whole genome shotgun (WGS) entry which is preliminary data.</text>
</comment>
<dbReference type="EMBL" id="JANPWZ010000646">
    <property type="protein sequence ID" value="KAJ3573944.1"/>
    <property type="molecule type" value="Genomic_DNA"/>
</dbReference>
<proteinExistence type="predicted"/>
<gene>
    <name evidence="1" type="ORF">NPX13_g4525</name>
</gene>
<organism evidence="1 2">
    <name type="scientific">Xylaria arbuscula</name>
    <dbReference type="NCBI Taxonomy" id="114810"/>
    <lineage>
        <taxon>Eukaryota</taxon>
        <taxon>Fungi</taxon>
        <taxon>Dikarya</taxon>
        <taxon>Ascomycota</taxon>
        <taxon>Pezizomycotina</taxon>
        <taxon>Sordariomycetes</taxon>
        <taxon>Xylariomycetidae</taxon>
        <taxon>Xylariales</taxon>
        <taxon>Xylariaceae</taxon>
        <taxon>Xylaria</taxon>
    </lineage>
</organism>
<protein>
    <submittedName>
        <fullName evidence="1">Uncharacterized protein</fullName>
    </submittedName>
</protein>
<sequence>MFDHQKRIADGVLPRLHGCDAEAIKARSAELRNQLLNNPSTAQQFLRYEIESEFSSLDIDNATFSEISDTLDSWAVLLDKLFFEGRLTQGPERLINIHLSRYANFSLYHGMTAPSINPPKMSVMIYLRNYFTGHRRPKLELFNTLLHEMCHAYENALFNFCPVNNDAETESWENDFHGLIWQHVYYNAIEVVSTTFHPCFRQCARYPRPITGESAPVRMEADTDFSRLVFAQVYDTYQPAVAVGRFLDDWMVDRRPANPRLDRALFVLRYSTKENLLLSRSLLDACSGFMGVWFVQITNDQVAHPDYILRVYRGRE</sequence>
<evidence type="ECO:0000313" key="1">
    <source>
        <dbReference type="EMBL" id="KAJ3573944.1"/>
    </source>
</evidence>
<name>A0A9W8TP16_9PEZI</name>
<dbReference type="AlphaFoldDB" id="A0A9W8TP16"/>
<keyword evidence="2" id="KW-1185">Reference proteome</keyword>